<dbReference type="Proteomes" id="UP000067008">
    <property type="component" value="Chromosome 1"/>
</dbReference>
<organism evidence="1 2">
    <name type="scientific">Prevotella intermedia</name>
    <dbReference type="NCBI Taxonomy" id="28131"/>
    <lineage>
        <taxon>Bacteria</taxon>
        <taxon>Pseudomonadati</taxon>
        <taxon>Bacteroidota</taxon>
        <taxon>Bacteroidia</taxon>
        <taxon>Bacteroidales</taxon>
        <taxon>Prevotellaceae</taxon>
        <taxon>Prevotella</taxon>
    </lineage>
</organism>
<dbReference type="AlphaFoldDB" id="A0AAD1BL84"/>
<sequence length="43" mass="5225">MLFQERYYSRSIVSLPLYEHRTTVITVAKIVIFSERTRKLHKN</sequence>
<evidence type="ECO:0000313" key="2">
    <source>
        <dbReference type="Proteomes" id="UP000067008"/>
    </source>
</evidence>
<evidence type="ECO:0000313" key="1">
    <source>
        <dbReference type="EMBL" id="BAR96731.1"/>
    </source>
</evidence>
<dbReference type="EMBL" id="AP014926">
    <property type="protein sequence ID" value="BAR96731.1"/>
    <property type="molecule type" value="Genomic_DNA"/>
</dbReference>
<name>A0AAD1BL84_PREIN</name>
<gene>
    <name evidence="1" type="ORF">PI172_2003</name>
</gene>
<protein>
    <submittedName>
        <fullName evidence="1">Uncharacterized protein</fullName>
    </submittedName>
</protein>
<accession>A0AAD1BL84</accession>
<reference evidence="1 2" key="1">
    <citation type="submission" date="2015-07" db="EMBL/GenBank/DDBJ databases">
        <title>Complete genome sequence of Prevotella intermedia strain 17-2.</title>
        <authorList>
            <person name="Nambu T."/>
        </authorList>
    </citation>
    <scope>NUCLEOTIDE SEQUENCE [LARGE SCALE GENOMIC DNA]</scope>
    <source>
        <strain evidence="1 2">17-2</strain>
    </source>
</reference>
<proteinExistence type="predicted"/>